<evidence type="ECO:0000313" key="4">
    <source>
        <dbReference type="Proteomes" id="UP001499942"/>
    </source>
</evidence>
<keyword evidence="4" id="KW-1185">Reference proteome</keyword>
<sequence length="127" mass="14018">MLNGILFRARTGIPWRGLPERFGSWKTVHEGHRRWSAEGTWDRMPRAVQADATLRAGSTGAWSASTRRPAVATSMRPGGSGRPGANEVERTINRTKNSRAVATRYGKRACVFRGSVATAAIRSWLRP</sequence>
<accession>A0ABN3N9E5</accession>
<reference evidence="3 4" key="1">
    <citation type="journal article" date="2019" name="Int. J. Syst. Evol. Microbiol.">
        <title>The Global Catalogue of Microorganisms (GCM) 10K type strain sequencing project: providing services to taxonomists for standard genome sequencing and annotation.</title>
        <authorList>
            <consortium name="The Broad Institute Genomics Platform"/>
            <consortium name="The Broad Institute Genome Sequencing Center for Infectious Disease"/>
            <person name="Wu L."/>
            <person name="Ma J."/>
        </authorList>
    </citation>
    <scope>NUCLEOTIDE SEQUENCE [LARGE SCALE GENOMIC DNA]</scope>
    <source>
        <strain evidence="3 4">JCM 5062</strain>
    </source>
</reference>
<evidence type="ECO:0000256" key="1">
    <source>
        <dbReference type="SAM" id="MobiDB-lite"/>
    </source>
</evidence>
<name>A0ABN3N9E5_9ACTN</name>
<feature type="domain" description="Insertion element IS402-like" evidence="2">
    <location>
        <begin position="1"/>
        <end position="44"/>
    </location>
</feature>
<dbReference type="InterPro" id="IPR052909">
    <property type="entry name" value="Transposase_6_like"/>
</dbReference>
<evidence type="ECO:0000313" key="3">
    <source>
        <dbReference type="EMBL" id="GAA2516801.1"/>
    </source>
</evidence>
<dbReference type="InterPro" id="IPR025161">
    <property type="entry name" value="IS402-like_dom"/>
</dbReference>
<organism evidence="3 4">
    <name type="scientific">Streptomyces gobitricini</name>
    <dbReference type="NCBI Taxonomy" id="68211"/>
    <lineage>
        <taxon>Bacteria</taxon>
        <taxon>Bacillati</taxon>
        <taxon>Actinomycetota</taxon>
        <taxon>Actinomycetes</taxon>
        <taxon>Kitasatosporales</taxon>
        <taxon>Streptomycetaceae</taxon>
        <taxon>Streptomyces</taxon>
    </lineage>
</organism>
<proteinExistence type="predicted"/>
<dbReference type="Proteomes" id="UP001499942">
    <property type="component" value="Unassembled WGS sequence"/>
</dbReference>
<dbReference type="EMBL" id="BAAASR010000048">
    <property type="protein sequence ID" value="GAA2516801.1"/>
    <property type="molecule type" value="Genomic_DNA"/>
</dbReference>
<dbReference type="PANTHER" id="PTHR46637">
    <property type="entry name" value="TIS1421-TRANSPOSASE PROTEIN A"/>
    <property type="match status" value="1"/>
</dbReference>
<evidence type="ECO:0000259" key="2">
    <source>
        <dbReference type="Pfam" id="PF13340"/>
    </source>
</evidence>
<comment type="caution">
    <text evidence="3">The sequence shown here is derived from an EMBL/GenBank/DDBJ whole genome shotgun (WGS) entry which is preliminary data.</text>
</comment>
<protein>
    <recommendedName>
        <fullName evidence="2">Insertion element IS402-like domain-containing protein</fullName>
    </recommendedName>
</protein>
<feature type="region of interest" description="Disordered" evidence="1">
    <location>
        <begin position="56"/>
        <end position="87"/>
    </location>
</feature>
<dbReference type="PANTHER" id="PTHR46637:SF1">
    <property type="entry name" value="BLL5188 PROTEIN"/>
    <property type="match status" value="1"/>
</dbReference>
<dbReference type="Pfam" id="PF13340">
    <property type="entry name" value="DUF4096"/>
    <property type="match status" value="1"/>
</dbReference>
<gene>
    <name evidence="3" type="ORF">GCM10010393_57140</name>
</gene>